<organism evidence="3 4">
    <name type="scientific">Christiangramia antarctica</name>
    <dbReference type="NCBI Taxonomy" id="2058158"/>
    <lineage>
        <taxon>Bacteria</taxon>
        <taxon>Pseudomonadati</taxon>
        <taxon>Bacteroidota</taxon>
        <taxon>Flavobacteriia</taxon>
        <taxon>Flavobacteriales</taxon>
        <taxon>Flavobacteriaceae</taxon>
        <taxon>Christiangramia</taxon>
    </lineage>
</organism>
<dbReference type="RefSeq" id="WP_251740120.1">
    <property type="nucleotide sequence ID" value="NZ_JBHUOJ010000037.1"/>
</dbReference>
<dbReference type="InterPro" id="IPR019734">
    <property type="entry name" value="TPR_rpt"/>
</dbReference>
<feature type="repeat" description="TPR" evidence="1">
    <location>
        <begin position="252"/>
        <end position="285"/>
    </location>
</feature>
<feature type="repeat" description="TPR" evidence="1">
    <location>
        <begin position="218"/>
        <end position="251"/>
    </location>
</feature>
<accession>A0ABW5X9H0</accession>
<dbReference type="Gene3D" id="1.25.40.10">
    <property type="entry name" value="Tetratricopeptide repeat domain"/>
    <property type="match status" value="3"/>
</dbReference>
<gene>
    <name evidence="3" type="ORF">ACFSYS_16935</name>
</gene>
<dbReference type="PANTHER" id="PTHR12558">
    <property type="entry name" value="CELL DIVISION CYCLE 16,23,27"/>
    <property type="match status" value="1"/>
</dbReference>
<reference evidence="4" key="1">
    <citation type="journal article" date="2019" name="Int. J. Syst. Evol. Microbiol.">
        <title>The Global Catalogue of Microorganisms (GCM) 10K type strain sequencing project: providing services to taxonomists for standard genome sequencing and annotation.</title>
        <authorList>
            <consortium name="The Broad Institute Genomics Platform"/>
            <consortium name="The Broad Institute Genome Sequencing Center for Infectious Disease"/>
            <person name="Wu L."/>
            <person name="Ma J."/>
        </authorList>
    </citation>
    <scope>NUCLEOTIDE SEQUENCE [LARGE SCALE GENOMIC DNA]</scope>
    <source>
        <strain evidence="4">KCTC 52925</strain>
    </source>
</reference>
<sequence length="379" mass="43622">MHRILFLFIFISIQAGAQSSALNIADSLARVGKNGEAIKLMENTNPISDKIHLKLAKLQQEEGNTVKALQNYQKVLKENPGHILTAMDYGELLLKTNKLAEADSLFSHLTSTYPQNASFQYRLGLVKEKQQDSTAMDYFFKTVGLDSTHQAALYKTAKYQLTHNNEFNAMSLAKTGLKYKPENTSLLSILGQSYTASLQFKKAIPVYEKLVALGEETEFVLQHLAWAYNNTGRKEDAIEVYQKLLKMQPGNSSYYSQIGSIYYKLKDFEKAKLNFHMALNIKDQKLDKEYLNLGFVHKQLENHQLAYTFFNKALEENQFNERAYLEKAIAADNFYEDKQSILDLYVHYFETFKDNGDPKMLKIAEYRIQDLRKEIFQAE</sequence>
<feature type="repeat" description="TPR" evidence="1">
    <location>
        <begin position="287"/>
        <end position="320"/>
    </location>
</feature>
<dbReference type="Proteomes" id="UP001597438">
    <property type="component" value="Unassembled WGS sequence"/>
</dbReference>
<keyword evidence="4" id="KW-1185">Reference proteome</keyword>
<dbReference type="Pfam" id="PF13181">
    <property type="entry name" value="TPR_8"/>
    <property type="match status" value="3"/>
</dbReference>
<feature type="signal peptide" evidence="2">
    <location>
        <begin position="1"/>
        <end position="17"/>
    </location>
</feature>
<feature type="repeat" description="TPR" evidence="1">
    <location>
        <begin position="184"/>
        <end position="217"/>
    </location>
</feature>
<dbReference type="PROSITE" id="PS50005">
    <property type="entry name" value="TPR"/>
    <property type="match status" value="5"/>
</dbReference>
<protein>
    <submittedName>
        <fullName evidence="3">Tetratricopeptide repeat protein</fullName>
    </submittedName>
</protein>
<dbReference type="Pfam" id="PF14559">
    <property type="entry name" value="TPR_19"/>
    <property type="match status" value="1"/>
</dbReference>
<dbReference type="PANTHER" id="PTHR12558:SF13">
    <property type="entry name" value="CELL DIVISION CYCLE PROTEIN 27 HOMOLOG"/>
    <property type="match status" value="1"/>
</dbReference>
<feature type="chain" id="PRO_5047542126" evidence="2">
    <location>
        <begin position="18"/>
        <end position="379"/>
    </location>
</feature>
<evidence type="ECO:0000256" key="2">
    <source>
        <dbReference type="SAM" id="SignalP"/>
    </source>
</evidence>
<keyword evidence="1" id="KW-0802">TPR repeat</keyword>
<evidence type="ECO:0000256" key="1">
    <source>
        <dbReference type="PROSITE-ProRule" id="PRU00339"/>
    </source>
</evidence>
<proteinExistence type="predicted"/>
<dbReference type="SMART" id="SM00028">
    <property type="entry name" value="TPR"/>
    <property type="match status" value="6"/>
</dbReference>
<evidence type="ECO:0000313" key="3">
    <source>
        <dbReference type="EMBL" id="MFD2834979.1"/>
    </source>
</evidence>
<dbReference type="EMBL" id="JBHUOJ010000037">
    <property type="protein sequence ID" value="MFD2834979.1"/>
    <property type="molecule type" value="Genomic_DNA"/>
</dbReference>
<dbReference type="InterPro" id="IPR011990">
    <property type="entry name" value="TPR-like_helical_dom_sf"/>
</dbReference>
<keyword evidence="2" id="KW-0732">Signal</keyword>
<feature type="repeat" description="TPR" evidence="1">
    <location>
        <begin position="49"/>
        <end position="82"/>
    </location>
</feature>
<comment type="caution">
    <text evidence="3">The sequence shown here is derived from an EMBL/GenBank/DDBJ whole genome shotgun (WGS) entry which is preliminary data.</text>
</comment>
<name>A0ABW5X9H0_9FLAO</name>
<evidence type="ECO:0000313" key="4">
    <source>
        <dbReference type="Proteomes" id="UP001597438"/>
    </source>
</evidence>
<dbReference type="SUPFAM" id="SSF48452">
    <property type="entry name" value="TPR-like"/>
    <property type="match status" value="1"/>
</dbReference>